<accession>D9Q311</accession>
<protein>
    <recommendedName>
        <fullName evidence="1">PPC domain-containing protein</fullName>
    </recommendedName>
</protein>
<evidence type="ECO:0000313" key="3">
    <source>
        <dbReference type="Proteomes" id="UP000000346"/>
    </source>
</evidence>
<evidence type="ECO:0000313" key="2">
    <source>
        <dbReference type="EMBL" id="ADL19699.1"/>
    </source>
</evidence>
<keyword evidence="3" id="KW-1185">Reference proteome</keyword>
<dbReference type="InterPro" id="IPR005175">
    <property type="entry name" value="PPC_dom"/>
</dbReference>
<dbReference type="KEGG" id="asc:ASAC_1294"/>
<dbReference type="STRING" id="666510.ASAC_1294"/>
<sequence length="146" mass="15328">MRAVEVSLSPSSLIIARLHPGEELLESVRQLSRKYSISGGLIVAIGGLKHLEVGVYKQGKYDVQSFDAGEGETIELTSAVGSLALDETGAPSPHIHVTAALPDHQPVSGHLLKGVVSPLAEVFIVSASGTLRRLMDQSIGLPALTL</sequence>
<reference evidence="2 3" key="1">
    <citation type="journal article" date="2010" name="Appl. Environ. Microbiol.">
        <title>The genome sequence of the crenarchaeon Acidilobus saccharovorans supports a new order, Acidilobales, and suggests an important ecological role in terrestrial acidic hot springs.</title>
        <authorList>
            <person name="Mardanov A.V."/>
            <person name="Svetlitchnyi V.A."/>
            <person name="Beletsky A.V."/>
            <person name="Prokofeva M.I."/>
            <person name="Bonch-Osmolovskaya E.A."/>
            <person name="Ravin N.V."/>
            <person name="Skryabin K.G."/>
        </authorList>
    </citation>
    <scope>NUCLEOTIDE SEQUENCE [LARGE SCALE GENOMIC DNA]</scope>
    <source>
        <strain evidence="3">DSM 16705 / JCM 18335 / VKM B-2471 / 345-15</strain>
    </source>
</reference>
<dbReference type="HOGENOM" id="CLU_114051_2_3_2"/>
<organism evidence="2 3">
    <name type="scientific">Acidilobus saccharovorans (strain DSM 16705 / JCM 18335 / VKM B-2471 / 345-15)</name>
    <dbReference type="NCBI Taxonomy" id="666510"/>
    <lineage>
        <taxon>Archaea</taxon>
        <taxon>Thermoproteota</taxon>
        <taxon>Thermoprotei</taxon>
        <taxon>Acidilobales</taxon>
        <taxon>Acidilobaceae</taxon>
        <taxon>Acidilobus</taxon>
    </lineage>
</organism>
<feature type="domain" description="PPC" evidence="1">
    <location>
        <begin position="8"/>
        <end position="146"/>
    </location>
</feature>
<dbReference type="Proteomes" id="UP000000346">
    <property type="component" value="Chromosome"/>
</dbReference>
<dbReference type="CDD" id="cd11378">
    <property type="entry name" value="DUF296"/>
    <property type="match status" value="1"/>
</dbReference>
<dbReference type="SUPFAM" id="SSF117856">
    <property type="entry name" value="AF0104/ALDC/Ptd012-like"/>
    <property type="match status" value="1"/>
</dbReference>
<dbReference type="PROSITE" id="PS51742">
    <property type="entry name" value="PPC"/>
    <property type="match status" value="1"/>
</dbReference>
<dbReference type="PANTHER" id="PTHR34988">
    <property type="entry name" value="PROTEIN, PUTATIVE-RELATED"/>
    <property type="match status" value="1"/>
</dbReference>
<dbReference type="Pfam" id="PF03479">
    <property type="entry name" value="PCC"/>
    <property type="match status" value="1"/>
</dbReference>
<dbReference type="Gene3D" id="3.30.1330.80">
    <property type="entry name" value="Hypothetical protein, similar to alpha- acetolactate decarboxylase, domain 2"/>
    <property type="match status" value="1"/>
</dbReference>
<proteinExistence type="predicted"/>
<dbReference type="eggNOG" id="arCOG04212">
    <property type="taxonomic scope" value="Archaea"/>
</dbReference>
<name>D9Q311_ACIS3</name>
<evidence type="ECO:0000259" key="1">
    <source>
        <dbReference type="PROSITE" id="PS51742"/>
    </source>
</evidence>
<dbReference type="InParanoid" id="D9Q311"/>
<gene>
    <name evidence="2" type="ordered locus">ASAC_1294</name>
</gene>
<dbReference type="AlphaFoldDB" id="D9Q311"/>
<dbReference type="EMBL" id="CP001742">
    <property type="protein sequence ID" value="ADL19699.1"/>
    <property type="molecule type" value="Genomic_DNA"/>
</dbReference>
<dbReference type="PANTHER" id="PTHR34988:SF1">
    <property type="entry name" value="DNA-BINDING PROTEIN"/>
    <property type="match status" value="1"/>
</dbReference>